<organism evidence="6 7">
    <name type="scientific">Saccharomycopsis crataegensis</name>
    <dbReference type="NCBI Taxonomy" id="43959"/>
    <lineage>
        <taxon>Eukaryota</taxon>
        <taxon>Fungi</taxon>
        <taxon>Dikarya</taxon>
        <taxon>Ascomycota</taxon>
        <taxon>Saccharomycotina</taxon>
        <taxon>Saccharomycetes</taxon>
        <taxon>Saccharomycopsidaceae</taxon>
        <taxon>Saccharomycopsis</taxon>
    </lineage>
</organism>
<dbReference type="RefSeq" id="XP_064855872.1">
    <property type="nucleotide sequence ID" value="XM_064999800.1"/>
</dbReference>
<feature type="transmembrane region" description="Helical" evidence="5">
    <location>
        <begin position="147"/>
        <end position="167"/>
    </location>
</feature>
<feature type="transmembrane region" description="Helical" evidence="5">
    <location>
        <begin position="308"/>
        <end position="327"/>
    </location>
</feature>
<proteinExistence type="predicted"/>
<dbReference type="InterPro" id="IPR037185">
    <property type="entry name" value="EmrE-like"/>
</dbReference>
<feature type="transmembrane region" description="Helical" evidence="5">
    <location>
        <begin position="107"/>
        <end position="127"/>
    </location>
</feature>
<dbReference type="Proteomes" id="UP001360560">
    <property type="component" value="Unassembled WGS sequence"/>
</dbReference>
<name>A0AAV5QVE7_9ASCO</name>
<dbReference type="PANTHER" id="PTHR12570:SF86">
    <property type="entry name" value="ADR321CP"/>
    <property type="match status" value="1"/>
</dbReference>
<gene>
    <name evidence="6" type="ORF">DASC09_062160</name>
</gene>
<evidence type="ECO:0000256" key="1">
    <source>
        <dbReference type="ARBA" id="ARBA00004141"/>
    </source>
</evidence>
<protein>
    <submittedName>
        <fullName evidence="6">Uncharacterized protein</fullName>
    </submittedName>
</protein>
<dbReference type="Pfam" id="PF05653">
    <property type="entry name" value="Mg_trans_NIPA"/>
    <property type="match status" value="2"/>
</dbReference>
<keyword evidence="2 5" id="KW-0812">Transmembrane</keyword>
<dbReference type="AlphaFoldDB" id="A0AAV5QVE7"/>
<evidence type="ECO:0000256" key="2">
    <source>
        <dbReference type="ARBA" id="ARBA00022692"/>
    </source>
</evidence>
<dbReference type="EMBL" id="BTFZ01000020">
    <property type="protein sequence ID" value="GMM38877.1"/>
    <property type="molecule type" value="Genomic_DNA"/>
</dbReference>
<reference evidence="6 7" key="1">
    <citation type="journal article" date="2023" name="Elife">
        <title>Identification of key yeast species and microbe-microbe interactions impacting larval growth of Drosophila in the wild.</title>
        <authorList>
            <person name="Mure A."/>
            <person name="Sugiura Y."/>
            <person name="Maeda R."/>
            <person name="Honda K."/>
            <person name="Sakurai N."/>
            <person name="Takahashi Y."/>
            <person name="Watada M."/>
            <person name="Katoh T."/>
            <person name="Gotoh A."/>
            <person name="Gotoh Y."/>
            <person name="Taniguchi I."/>
            <person name="Nakamura K."/>
            <person name="Hayashi T."/>
            <person name="Katayama T."/>
            <person name="Uemura T."/>
            <person name="Hattori Y."/>
        </authorList>
    </citation>
    <scope>NUCLEOTIDE SEQUENCE [LARGE SCALE GENOMIC DNA]</scope>
    <source>
        <strain evidence="6 7">SC-9</strain>
    </source>
</reference>
<feature type="transmembrane region" description="Helical" evidence="5">
    <location>
        <begin position="269"/>
        <end position="296"/>
    </location>
</feature>
<evidence type="ECO:0000256" key="5">
    <source>
        <dbReference type="SAM" id="Phobius"/>
    </source>
</evidence>
<feature type="transmembrane region" description="Helical" evidence="5">
    <location>
        <begin position="79"/>
        <end position="100"/>
    </location>
</feature>
<evidence type="ECO:0000256" key="4">
    <source>
        <dbReference type="ARBA" id="ARBA00023136"/>
    </source>
</evidence>
<dbReference type="GO" id="GO:0015095">
    <property type="term" value="F:magnesium ion transmembrane transporter activity"/>
    <property type="evidence" value="ECO:0007669"/>
    <property type="project" value="InterPro"/>
</dbReference>
<keyword evidence="4 5" id="KW-0472">Membrane</keyword>
<evidence type="ECO:0000313" key="6">
    <source>
        <dbReference type="EMBL" id="GMM38877.1"/>
    </source>
</evidence>
<dbReference type="GeneID" id="90076865"/>
<feature type="transmembrane region" description="Helical" evidence="5">
    <location>
        <begin position="6"/>
        <end position="28"/>
    </location>
</feature>
<feature type="transmembrane region" description="Helical" evidence="5">
    <location>
        <begin position="366"/>
        <end position="388"/>
    </location>
</feature>
<dbReference type="PANTHER" id="PTHR12570">
    <property type="match status" value="1"/>
</dbReference>
<dbReference type="GO" id="GO:0016020">
    <property type="term" value="C:membrane"/>
    <property type="evidence" value="ECO:0007669"/>
    <property type="project" value="UniProtKB-SubCell"/>
</dbReference>
<keyword evidence="3 5" id="KW-1133">Transmembrane helix</keyword>
<dbReference type="SUPFAM" id="SSF103481">
    <property type="entry name" value="Multidrug resistance efflux transporter EmrE"/>
    <property type="match status" value="1"/>
</dbReference>
<sequence>MINSGKSILIGCLVGIISLATQSIGLTLQRKSHLLEDAKPSSEHHRPPYRRRLWRLGCFLFIMSNVVGSSIQISTLPLIVLSPLQAVGLVFNSICGSLILQEVFTKFTFRGTLLVSIGAFFIAYFGSIPEPNHNLEELLLLLNRRPFLIWFYFSIGLLVSILLYITFLGHIGECDIEESASSCGGYNSINSANNHGCVQETEQVSSCSDYASSETDPLLPTVATKGSNSCATRSFSTICLKLKNTRNFSSILSLANCIKVDNVLFVKGTLYGVVCGILSAHALLLAKSAVELVIIAITEHTLEDLKSYQSWLIISGWIFCAIMQVYYLNLGLKIISSSIMFPLIFCVYNMINILNGLIYFDQLNKLTMLEIGLIITGVCFILCGVFYLSINDIMNGKDGEVGDIVTDSHSNVPRVVVEQQSLEESESQDIFPVDSNLQSFLINTKTTAYDNKHVRPLINTPTSTFSRAHSVYTNSSMNPILSESFDGNKFPTDDNKSHS</sequence>
<feature type="transmembrane region" description="Helical" evidence="5">
    <location>
        <begin position="339"/>
        <end position="360"/>
    </location>
</feature>
<comment type="caution">
    <text evidence="6">The sequence shown here is derived from an EMBL/GenBank/DDBJ whole genome shotgun (WGS) entry which is preliminary data.</text>
</comment>
<evidence type="ECO:0000256" key="3">
    <source>
        <dbReference type="ARBA" id="ARBA00022989"/>
    </source>
</evidence>
<accession>A0AAV5QVE7</accession>
<dbReference type="InterPro" id="IPR008521">
    <property type="entry name" value="Mg_trans_NIPA"/>
</dbReference>
<keyword evidence="7" id="KW-1185">Reference proteome</keyword>
<evidence type="ECO:0000313" key="7">
    <source>
        <dbReference type="Proteomes" id="UP001360560"/>
    </source>
</evidence>
<comment type="subcellular location">
    <subcellularLocation>
        <location evidence="1">Membrane</location>
        <topology evidence="1">Multi-pass membrane protein</topology>
    </subcellularLocation>
</comment>